<gene>
    <name evidence="1" type="ORF">PV04_03588</name>
</gene>
<dbReference type="InterPro" id="IPR029063">
    <property type="entry name" value="SAM-dependent_MTases_sf"/>
</dbReference>
<dbReference type="STRING" id="5601.A0A0D2EAU8"/>
<dbReference type="SUPFAM" id="SSF53335">
    <property type="entry name" value="S-adenosyl-L-methionine-dependent methyltransferases"/>
    <property type="match status" value="1"/>
</dbReference>
<evidence type="ECO:0008006" key="3">
    <source>
        <dbReference type="Google" id="ProtNLM"/>
    </source>
</evidence>
<proteinExistence type="predicted"/>
<accession>A0A0D2EAU8</accession>
<dbReference type="Proteomes" id="UP000054266">
    <property type="component" value="Unassembled WGS sequence"/>
</dbReference>
<evidence type="ECO:0000313" key="2">
    <source>
        <dbReference type="Proteomes" id="UP000054266"/>
    </source>
</evidence>
<dbReference type="AlphaFoldDB" id="A0A0D2EAU8"/>
<dbReference type="Gene3D" id="3.40.50.150">
    <property type="entry name" value="Vaccinia Virus protein VP39"/>
    <property type="match status" value="1"/>
</dbReference>
<name>A0A0D2EAU8_9EURO</name>
<keyword evidence="2" id="KW-1185">Reference proteome</keyword>
<dbReference type="PANTHER" id="PTHR43591:SF108">
    <property type="entry name" value="S-ADENOSYL-L-METHIONINE-DEPENDENT METHYLTRANSFERASE"/>
    <property type="match status" value="1"/>
</dbReference>
<dbReference type="EMBL" id="KN846957">
    <property type="protein sequence ID" value="KIW71417.1"/>
    <property type="molecule type" value="Genomic_DNA"/>
</dbReference>
<reference evidence="1 2" key="1">
    <citation type="submission" date="2015-01" db="EMBL/GenBank/DDBJ databases">
        <title>The Genome Sequence of Capronia semiimmersa CBS27337.</title>
        <authorList>
            <consortium name="The Broad Institute Genomics Platform"/>
            <person name="Cuomo C."/>
            <person name="de Hoog S."/>
            <person name="Gorbushina A."/>
            <person name="Stielow B."/>
            <person name="Teixiera M."/>
            <person name="Abouelleil A."/>
            <person name="Chapman S.B."/>
            <person name="Priest M."/>
            <person name="Young S.K."/>
            <person name="Wortman J."/>
            <person name="Nusbaum C."/>
            <person name="Birren B."/>
        </authorList>
    </citation>
    <scope>NUCLEOTIDE SEQUENCE [LARGE SCALE GENOMIC DNA]</scope>
    <source>
        <strain evidence="1 2">CBS 27337</strain>
    </source>
</reference>
<dbReference type="Pfam" id="PF13489">
    <property type="entry name" value="Methyltransf_23"/>
    <property type="match status" value="1"/>
</dbReference>
<dbReference type="PANTHER" id="PTHR43591">
    <property type="entry name" value="METHYLTRANSFERASE"/>
    <property type="match status" value="1"/>
</dbReference>
<organism evidence="1 2">
    <name type="scientific">Phialophora macrospora</name>
    <dbReference type="NCBI Taxonomy" id="1851006"/>
    <lineage>
        <taxon>Eukaryota</taxon>
        <taxon>Fungi</taxon>
        <taxon>Dikarya</taxon>
        <taxon>Ascomycota</taxon>
        <taxon>Pezizomycotina</taxon>
        <taxon>Eurotiomycetes</taxon>
        <taxon>Chaetothyriomycetidae</taxon>
        <taxon>Chaetothyriales</taxon>
        <taxon>Herpotrichiellaceae</taxon>
        <taxon>Phialophora</taxon>
    </lineage>
</organism>
<protein>
    <recommendedName>
        <fullName evidence="3">Methyltransferase type 11 domain-containing protein</fullName>
    </recommendedName>
</protein>
<sequence length="366" mass="40773">MSSSVDEVAVGLGDFYSPTGPSHHPLLRLRSTRYTQSLPPKSQSSSTETSRCSDTIQVQTLSVPLFSQALKPLDDILRSAAAFITMAEGHHHHNHEHHHHGHQDHQALAEANRTHWNDFASRYSSEQWQRDMLNKITAFIHQNINWIGVDFIDPSAAFEKASPTEPARRVRVLDYACGPGTITHAIGPRATEYVGIDLSENMVGAYNLRFGANPSAPSPSTDEIDEISNSHDETLNARAVVGNLLDPKDPSPDGLASPEFFNFDLVVVGLGFHHFPDIALTTSRLVERLKPGGVFLILDFVTHAMDEQHSASHTVAHLGFSEEELKKYFEGAGLTEFQLVRMDEEVLLRWESRRRVFLAKGRKANM</sequence>
<dbReference type="CDD" id="cd02440">
    <property type="entry name" value="AdoMet_MTases"/>
    <property type="match status" value="1"/>
</dbReference>
<evidence type="ECO:0000313" key="1">
    <source>
        <dbReference type="EMBL" id="KIW71417.1"/>
    </source>
</evidence>